<evidence type="ECO:0000259" key="6">
    <source>
        <dbReference type="Pfam" id="PF16927"/>
    </source>
</evidence>
<feature type="transmembrane region" description="Helical" evidence="4">
    <location>
        <begin position="147"/>
        <end position="168"/>
    </location>
</feature>
<dbReference type="EMBL" id="ALWO02000030">
    <property type="protein sequence ID" value="EOZ97152.1"/>
    <property type="molecule type" value="Genomic_DNA"/>
</dbReference>
<reference evidence="7 8" key="1">
    <citation type="journal article" date="2013" name="Genome Announc.">
        <title>Draft Genome Sequence of Indibacter alkaliphilus Strain LW1T, Isolated from Lonar Lake, a Haloalkaline Lake in the Buldana District of Maharashtra, India.</title>
        <authorList>
            <person name="Singh A."/>
            <person name="Kumar Jangir P."/>
            <person name="Sharma R."/>
            <person name="Singh A."/>
            <person name="Kumar Pinnaka A."/>
            <person name="Shivaji S."/>
        </authorList>
    </citation>
    <scope>NUCLEOTIDE SEQUENCE [LARGE SCALE GENOMIC DNA]</scope>
    <source>
        <strain evidence="8">CCUG 57479 / KCTC 22604 / LW1</strain>
    </source>
</reference>
<keyword evidence="4" id="KW-1133">Transmembrane helix</keyword>
<feature type="transmembrane region" description="Helical" evidence="4">
    <location>
        <begin position="180"/>
        <end position="203"/>
    </location>
</feature>
<sequence length="558" mass="65235">MEINVVSILLVLIPLFLNLVLGAYILLKFHKDDQNNVFLLFLGSLISWQLLEVLIRLRINEESKFLIDSYLCFGWIFLGAFLLHFTVLLVRSPLKNRRLFFVINYGVTFIFYLLYINYPEPVAFSYHPFFSDIPVTRPGSPDTFKRAWIILQVFSALFIMGYFIKNSLRQKRQLNRVRQVRLVFIGVLIPAIVGFFTQWLLPLFGVEDIAITATSMTTISVFTFYGMVRYNLFNYFEHISFEEVFKKMKSVMVLFDSNLNVLLQNEYTSTITGVEISSEINLRELLDDKSRLALDSALKSQSKLNELIELLIKNKEGNEIPVEASVHKIGVVMGNELFLLLGNDIRETFQYKQKLMVFNKYFKYFLEASNESFFELNPSTKEISWNDTEFKIFGEEKIELLYSFTGLERFFNDANPNWEFVKLKNWIYGMNRKPISLFFNFKKCNGEHLYLSLNAIKVINDQKGNYRVIGTVRDTSSEYEYFKKVAEKDVILREIAWIQSHRIRAPLANILGLVWMLKTDRDIELEERNELLDALELSAEELDNVLKDIVNKANEIDA</sequence>
<feature type="coiled-coil region" evidence="3">
    <location>
        <begin position="525"/>
        <end position="552"/>
    </location>
</feature>
<dbReference type="SUPFAM" id="SSF55785">
    <property type="entry name" value="PYP-like sensor domain (PAS domain)"/>
    <property type="match status" value="1"/>
</dbReference>
<feature type="transmembrane region" description="Helical" evidence="4">
    <location>
        <begin position="209"/>
        <end position="228"/>
    </location>
</feature>
<dbReference type="STRING" id="1189612.A33Q_1800"/>
<comment type="caution">
    <text evidence="7">The sequence shown here is derived from an EMBL/GenBank/DDBJ whole genome shotgun (WGS) entry which is preliminary data.</text>
</comment>
<accession>S2DDA8</accession>
<feature type="domain" description="PAS" evidence="5">
    <location>
        <begin position="253"/>
        <end position="347"/>
    </location>
</feature>
<organism evidence="7 8">
    <name type="scientific">Indibacter alkaliphilus (strain CCUG 57479 / KCTC 22604 / LW1)</name>
    <dbReference type="NCBI Taxonomy" id="1189612"/>
    <lineage>
        <taxon>Bacteria</taxon>
        <taxon>Pseudomonadati</taxon>
        <taxon>Bacteroidota</taxon>
        <taxon>Cytophagia</taxon>
        <taxon>Cytophagales</taxon>
        <taxon>Cyclobacteriaceae</taxon>
    </lineage>
</organism>
<proteinExistence type="predicted"/>
<feature type="transmembrane region" description="Helical" evidence="4">
    <location>
        <begin position="99"/>
        <end position="118"/>
    </location>
</feature>
<dbReference type="OrthoDB" id="9766459at2"/>
<evidence type="ECO:0000256" key="4">
    <source>
        <dbReference type="SAM" id="Phobius"/>
    </source>
</evidence>
<feature type="transmembrane region" description="Helical" evidence="4">
    <location>
        <begin position="65"/>
        <end position="87"/>
    </location>
</feature>
<dbReference type="Proteomes" id="UP000006073">
    <property type="component" value="Unassembled WGS sequence"/>
</dbReference>
<dbReference type="SUPFAM" id="SSF47384">
    <property type="entry name" value="Homodimeric domain of signal transducing histidine kinase"/>
    <property type="match status" value="1"/>
</dbReference>
<dbReference type="InterPro" id="IPR000014">
    <property type="entry name" value="PAS"/>
</dbReference>
<dbReference type="InterPro" id="IPR003661">
    <property type="entry name" value="HisK_dim/P_dom"/>
</dbReference>
<keyword evidence="7" id="KW-0808">Transferase</keyword>
<keyword evidence="4" id="KW-0472">Membrane</keyword>
<evidence type="ECO:0000313" key="7">
    <source>
        <dbReference type="EMBL" id="EOZ97152.1"/>
    </source>
</evidence>
<keyword evidence="7" id="KW-0418">Kinase</keyword>
<dbReference type="eggNOG" id="COG2202">
    <property type="taxonomic scope" value="Bacteria"/>
</dbReference>
<dbReference type="InterPro" id="IPR035965">
    <property type="entry name" value="PAS-like_dom_sf"/>
</dbReference>
<evidence type="ECO:0000259" key="5">
    <source>
        <dbReference type="Pfam" id="PF13426"/>
    </source>
</evidence>
<evidence type="ECO:0000256" key="3">
    <source>
        <dbReference type="SAM" id="Coils"/>
    </source>
</evidence>
<feature type="domain" description="Histidine kinase N-terminal 7TM region" evidence="6">
    <location>
        <begin position="11"/>
        <end position="234"/>
    </location>
</feature>
<dbReference type="Gene3D" id="3.30.450.20">
    <property type="entry name" value="PAS domain"/>
    <property type="match status" value="1"/>
</dbReference>
<dbReference type="GO" id="GO:0000155">
    <property type="term" value="F:phosphorelay sensor kinase activity"/>
    <property type="evidence" value="ECO:0007669"/>
    <property type="project" value="InterPro"/>
</dbReference>
<dbReference type="Pfam" id="PF13426">
    <property type="entry name" value="PAS_9"/>
    <property type="match status" value="2"/>
</dbReference>
<evidence type="ECO:0000313" key="8">
    <source>
        <dbReference type="Proteomes" id="UP000006073"/>
    </source>
</evidence>
<dbReference type="RefSeq" id="WP_009036181.1">
    <property type="nucleotide sequence ID" value="NZ_ALWO02000030.1"/>
</dbReference>
<feature type="transmembrane region" description="Helical" evidence="4">
    <location>
        <begin position="6"/>
        <end position="27"/>
    </location>
</feature>
<feature type="domain" description="PAS" evidence="5">
    <location>
        <begin position="433"/>
        <end position="476"/>
    </location>
</feature>
<dbReference type="InterPro" id="IPR036097">
    <property type="entry name" value="HisK_dim/P_sf"/>
</dbReference>
<dbReference type="EC" id="2.7.13.3" evidence="2"/>
<evidence type="ECO:0000256" key="1">
    <source>
        <dbReference type="ARBA" id="ARBA00000085"/>
    </source>
</evidence>
<keyword evidence="8" id="KW-1185">Reference proteome</keyword>
<dbReference type="AlphaFoldDB" id="S2DDA8"/>
<comment type="catalytic activity">
    <reaction evidence="1">
        <text>ATP + protein L-histidine = ADP + protein N-phospho-L-histidine.</text>
        <dbReference type="EC" id="2.7.13.3"/>
    </reaction>
</comment>
<gene>
    <name evidence="7" type="ORF">A33Q_1800</name>
</gene>
<protein>
    <recommendedName>
        <fullName evidence="2">histidine kinase</fullName>
        <ecNumber evidence="2">2.7.13.3</ecNumber>
    </recommendedName>
</protein>
<dbReference type="Pfam" id="PF16927">
    <property type="entry name" value="HisKA_7TM"/>
    <property type="match status" value="1"/>
</dbReference>
<dbReference type="CDD" id="cd00082">
    <property type="entry name" value="HisKA"/>
    <property type="match status" value="1"/>
</dbReference>
<name>S2DDA8_INDAL</name>
<feature type="transmembrane region" description="Helical" evidence="4">
    <location>
        <begin position="39"/>
        <end position="59"/>
    </location>
</feature>
<keyword evidence="4" id="KW-0812">Transmembrane</keyword>
<keyword evidence="3" id="KW-0175">Coiled coil</keyword>
<evidence type="ECO:0000256" key="2">
    <source>
        <dbReference type="ARBA" id="ARBA00012438"/>
    </source>
</evidence>
<dbReference type="InterPro" id="IPR031621">
    <property type="entry name" value="HisKA_7TM"/>
</dbReference>
<dbReference type="Gene3D" id="1.10.287.130">
    <property type="match status" value="1"/>
</dbReference>